<keyword evidence="2" id="KW-1185">Reference proteome</keyword>
<evidence type="ECO:0000313" key="1">
    <source>
        <dbReference type="EMBL" id="SEG26813.1"/>
    </source>
</evidence>
<dbReference type="AlphaFoldDB" id="A0A8G2BZ12"/>
<sequence>MRKLLYILLIVCGLISCNKKKITNPRYTSFPDEKALRAQVISLDTALFRYPFRITVKDSIALVLDLHNADHFFHAFSYPDWKHIVSFGKRGEGPEEMQSGEKVQFDSPDSVWILDANKMEITRWSISRTNHSAKREEAIKLDKALVRTLDFCKTNSGFLTTNYLGEFRYNEVSNEGKLTKSDGYIPTETNYEEISLPALAQAWRTFIDYNPNNGILAMVTQLGEVLEIYDLKNKTHSVFYGPQGEPRFRIVEGDYVPTGIMGFSDIKVTDKYIYAVFHNRSFKEIGEAYKRGENPESGGRYIYVFNLKGEPVKKYTLDHAIYGIDVNEQTGTIFATDVNHDEPLLEFRI</sequence>
<evidence type="ECO:0000313" key="2">
    <source>
        <dbReference type="Proteomes" id="UP000236725"/>
    </source>
</evidence>
<protein>
    <submittedName>
        <fullName evidence="1">TolB-like 6-blade propeller-like</fullName>
    </submittedName>
</protein>
<dbReference type="Pfam" id="PF15869">
    <property type="entry name" value="TolB_like"/>
    <property type="match status" value="1"/>
</dbReference>
<organism evidence="1 2">
    <name type="scientific">Parabacteroides chinchillae</name>
    <dbReference type="NCBI Taxonomy" id="871327"/>
    <lineage>
        <taxon>Bacteria</taxon>
        <taxon>Pseudomonadati</taxon>
        <taxon>Bacteroidota</taxon>
        <taxon>Bacteroidia</taxon>
        <taxon>Bacteroidales</taxon>
        <taxon>Tannerellaceae</taxon>
        <taxon>Parabacteroides</taxon>
    </lineage>
</organism>
<accession>A0A8G2BZ12</accession>
<gene>
    <name evidence="1" type="ORF">SAMN05444001_12524</name>
</gene>
<dbReference type="PROSITE" id="PS51257">
    <property type="entry name" value="PROKAR_LIPOPROTEIN"/>
    <property type="match status" value="1"/>
</dbReference>
<name>A0A8G2BZ12_9BACT</name>
<dbReference type="Proteomes" id="UP000236725">
    <property type="component" value="Unassembled WGS sequence"/>
</dbReference>
<dbReference type="RefSeq" id="WP_103984406.1">
    <property type="nucleotide sequence ID" value="NZ_FNVS01000025.1"/>
</dbReference>
<proteinExistence type="predicted"/>
<reference evidence="1 2" key="1">
    <citation type="submission" date="2016-10" db="EMBL/GenBank/DDBJ databases">
        <authorList>
            <person name="Varghese N."/>
            <person name="Submissions S."/>
        </authorList>
    </citation>
    <scope>NUCLEOTIDE SEQUENCE [LARGE SCALE GENOMIC DNA]</scope>
    <source>
        <strain evidence="1 2">DSM 29073</strain>
    </source>
</reference>
<comment type="caution">
    <text evidence="1">The sequence shown here is derived from an EMBL/GenBank/DDBJ whole genome shotgun (WGS) entry which is preliminary data.</text>
</comment>
<dbReference type="EMBL" id="FNVS01000025">
    <property type="protein sequence ID" value="SEG26813.1"/>
    <property type="molecule type" value="Genomic_DNA"/>
</dbReference>
<dbReference type="SUPFAM" id="SSF50969">
    <property type="entry name" value="YVTN repeat-like/Quinoprotein amine dehydrogenase"/>
    <property type="match status" value="1"/>
</dbReference>
<dbReference type="InterPro" id="IPR011044">
    <property type="entry name" value="Quino_amine_DH_bsu"/>
</dbReference>